<feature type="compositionally biased region" description="Basic residues" evidence="2">
    <location>
        <begin position="519"/>
        <end position="528"/>
    </location>
</feature>
<feature type="compositionally biased region" description="Basic and acidic residues" evidence="2">
    <location>
        <begin position="173"/>
        <end position="198"/>
    </location>
</feature>
<dbReference type="Pfam" id="PF07983">
    <property type="entry name" value="X8"/>
    <property type="match status" value="1"/>
</dbReference>
<keyword evidence="5" id="KW-1185">Reference proteome</keyword>
<comment type="caution">
    <text evidence="4">The sequence shown here is derived from an EMBL/GenBank/DDBJ whole genome shotgun (WGS) entry which is preliminary data.</text>
</comment>
<reference evidence="4" key="1">
    <citation type="submission" date="2017-07" db="EMBL/GenBank/DDBJ databases">
        <title>Taro Niue Genome Assembly and Annotation.</title>
        <authorList>
            <person name="Atibalentja N."/>
            <person name="Keating K."/>
            <person name="Fields C.J."/>
        </authorList>
    </citation>
    <scope>NUCLEOTIDE SEQUENCE</scope>
    <source>
        <strain evidence="4">Niue_2</strain>
        <tissue evidence="4">Leaf</tissue>
    </source>
</reference>
<name>A0A843WRS2_COLES</name>
<organism evidence="4 5">
    <name type="scientific">Colocasia esculenta</name>
    <name type="common">Wild taro</name>
    <name type="synonym">Arum esculentum</name>
    <dbReference type="NCBI Taxonomy" id="4460"/>
    <lineage>
        <taxon>Eukaryota</taxon>
        <taxon>Viridiplantae</taxon>
        <taxon>Streptophyta</taxon>
        <taxon>Embryophyta</taxon>
        <taxon>Tracheophyta</taxon>
        <taxon>Spermatophyta</taxon>
        <taxon>Magnoliopsida</taxon>
        <taxon>Liliopsida</taxon>
        <taxon>Araceae</taxon>
        <taxon>Aroideae</taxon>
        <taxon>Colocasieae</taxon>
        <taxon>Colocasia</taxon>
    </lineage>
</organism>
<dbReference type="EMBL" id="NMUH01003810">
    <property type="protein sequence ID" value="MQM07165.1"/>
    <property type="molecule type" value="Genomic_DNA"/>
</dbReference>
<dbReference type="GO" id="GO:0009506">
    <property type="term" value="C:plasmodesma"/>
    <property type="evidence" value="ECO:0007669"/>
    <property type="project" value="UniProtKB-ARBA"/>
</dbReference>
<dbReference type="Proteomes" id="UP000652761">
    <property type="component" value="Unassembled WGS sequence"/>
</dbReference>
<feature type="domain" description="X8" evidence="3">
    <location>
        <begin position="44"/>
        <end position="122"/>
    </location>
</feature>
<dbReference type="PANTHER" id="PTHR31044:SF140">
    <property type="entry name" value="EXPRESSED PROTEIN"/>
    <property type="match status" value="1"/>
</dbReference>
<feature type="region of interest" description="Disordered" evidence="2">
    <location>
        <begin position="1"/>
        <end position="25"/>
    </location>
</feature>
<dbReference type="InterPro" id="IPR012946">
    <property type="entry name" value="X8"/>
</dbReference>
<dbReference type="PANTHER" id="PTHR31044">
    <property type="entry name" value="BETA-1,3 GLUCANASE"/>
    <property type="match status" value="1"/>
</dbReference>
<sequence length="561" mass="59981">MPESPSPPSEVPDNPPPNAFLPPFSAAPAVAPAPRAGEGERVGLWCVAKPTMPADTLLDAMDYACGEGGADCEEIKPQESCYYPDNVAGHASCAFNSYWQMTKKSGGSCNFQSIAVLINSDYLKVRAGRPGAGAGTADGGGSELPANTALQSVIPRLICRCYAHHGLPTCSRRPPEVVKRHKDTGGGKGGEKVGKEEGSGSPKNTGAAVCTTGHSGLHTVNIQAMGLRIVGPEFRLKDEKIDINKLDAFNRILHFIVAPIWDKKSKLNVSLPYAQLLTKVFQHYDISFVGPVTEKMGQAICSRNMKKSGFSLVRGVWTKTSVAEGEAIIGEAQEVQEEAVPEIVAAAVPDAKIEQEDARAEAPSSQEQQIQTPVVQAESAVAAATDVQVSEIEIRIEDSMASNNRIEDIPQEFIEPVGQSLEVAPPSSQVATILRSVLDSITSTKVESEISVDLAAESIEKEATTQGGHTASVPVNDQFREGIVESASGEEYNDENVEPIARASNKGKEATSGIPLLTRRPHQRQRKKKLKVNLKPLVARMDEQGKILCSVQSDIASIFIS</sequence>
<keyword evidence="1" id="KW-0732">Signal</keyword>
<dbReference type="Gene3D" id="1.20.58.1040">
    <property type="match status" value="1"/>
</dbReference>
<dbReference type="InterPro" id="IPR044788">
    <property type="entry name" value="X8_dom_prot"/>
</dbReference>
<gene>
    <name evidence="4" type="ORF">Taro_040002</name>
</gene>
<accession>A0A843WRS2</accession>
<dbReference type="OrthoDB" id="421038at2759"/>
<protein>
    <recommendedName>
        <fullName evidence="3">X8 domain-containing protein</fullName>
    </recommendedName>
</protein>
<dbReference type="SMART" id="SM00768">
    <property type="entry name" value="X8"/>
    <property type="match status" value="1"/>
</dbReference>
<evidence type="ECO:0000313" key="4">
    <source>
        <dbReference type="EMBL" id="MQM07165.1"/>
    </source>
</evidence>
<dbReference type="AlphaFoldDB" id="A0A843WRS2"/>
<proteinExistence type="predicted"/>
<feature type="region of interest" description="Disordered" evidence="2">
    <location>
        <begin position="502"/>
        <end position="528"/>
    </location>
</feature>
<feature type="region of interest" description="Disordered" evidence="2">
    <location>
        <begin position="173"/>
        <end position="206"/>
    </location>
</feature>
<evidence type="ECO:0000256" key="2">
    <source>
        <dbReference type="SAM" id="MobiDB-lite"/>
    </source>
</evidence>
<evidence type="ECO:0000313" key="5">
    <source>
        <dbReference type="Proteomes" id="UP000652761"/>
    </source>
</evidence>
<evidence type="ECO:0000259" key="3">
    <source>
        <dbReference type="SMART" id="SM00768"/>
    </source>
</evidence>
<evidence type="ECO:0000256" key="1">
    <source>
        <dbReference type="ARBA" id="ARBA00022729"/>
    </source>
</evidence>
<feature type="compositionally biased region" description="Pro residues" evidence="2">
    <location>
        <begin position="1"/>
        <end position="20"/>
    </location>
</feature>